<name>A0ABU8R1S4_9PSED</name>
<organism evidence="1 2">
    <name type="scientific">Pseudomonas kermanshahensis</name>
    <dbReference type="NCBI Taxonomy" id="2745482"/>
    <lineage>
        <taxon>Bacteria</taxon>
        <taxon>Pseudomonadati</taxon>
        <taxon>Pseudomonadota</taxon>
        <taxon>Gammaproteobacteria</taxon>
        <taxon>Pseudomonadales</taxon>
        <taxon>Pseudomonadaceae</taxon>
        <taxon>Pseudomonas</taxon>
    </lineage>
</organism>
<evidence type="ECO:0000313" key="1">
    <source>
        <dbReference type="EMBL" id="MEJ5903800.1"/>
    </source>
</evidence>
<protein>
    <recommendedName>
        <fullName evidence="3">DUF2513 domain-containing protein</fullName>
    </recommendedName>
</protein>
<reference evidence="1 2" key="1">
    <citation type="submission" date="2024-02" db="EMBL/GenBank/DDBJ databases">
        <title>Identification of pathogenicity and growth-promoting functions of Pseudomonas putida variants.</title>
        <authorList>
            <person name="Sun J."/>
        </authorList>
    </citation>
    <scope>NUCLEOTIDE SEQUENCE [LARGE SCALE GENOMIC DNA]</scope>
    <source>
        <strain evidence="1 2">A04</strain>
    </source>
</reference>
<gene>
    <name evidence="1" type="ORF">V7V80_03795</name>
</gene>
<dbReference type="Proteomes" id="UP001377692">
    <property type="component" value="Unassembled WGS sequence"/>
</dbReference>
<evidence type="ECO:0000313" key="2">
    <source>
        <dbReference type="Proteomes" id="UP001377692"/>
    </source>
</evidence>
<accession>A0ABU8R1S4</accession>
<proteinExistence type="predicted"/>
<comment type="caution">
    <text evidence="1">The sequence shown here is derived from an EMBL/GenBank/DDBJ whole genome shotgun (WGS) entry which is preliminary data.</text>
</comment>
<evidence type="ECO:0008006" key="3">
    <source>
        <dbReference type="Google" id="ProtNLM"/>
    </source>
</evidence>
<sequence>MYQTVFLEDVYMPSNMERFDQLTGAIFARLYETFPEPVKLDDRPFLDLIAPDGQDLEVQSSQAFYAPEFFVHTVRWLAQTGYLTYTANQRDEYLIQDCVLTAKGLEVLKATPDSLGGKTLGSQLQDAAEAGLIDTVKSLAGKALGVGASMTYTAASSWLQNQ</sequence>
<dbReference type="EMBL" id="JBBHLD010000002">
    <property type="protein sequence ID" value="MEJ5903800.1"/>
    <property type="molecule type" value="Genomic_DNA"/>
</dbReference>
<keyword evidence="2" id="KW-1185">Reference proteome</keyword>